<evidence type="ECO:0000256" key="1">
    <source>
        <dbReference type="ARBA" id="ARBA00006754"/>
    </source>
</evidence>
<evidence type="ECO:0000259" key="2">
    <source>
        <dbReference type="Pfam" id="PF13556"/>
    </source>
</evidence>
<dbReference type="InterPro" id="IPR025736">
    <property type="entry name" value="PucR_C-HTH_dom"/>
</dbReference>
<comment type="similarity">
    <text evidence="1">Belongs to the CdaR family.</text>
</comment>
<accession>A0ABN3IT91</accession>
<gene>
    <name evidence="5" type="ORF">GCM10010191_22280</name>
</gene>
<protein>
    <submittedName>
        <fullName evidence="5">Helix-turn-helix domain-containing protein</fullName>
    </submittedName>
</protein>
<dbReference type="InterPro" id="IPR013324">
    <property type="entry name" value="RNA_pol_sigma_r3/r4-like"/>
</dbReference>
<evidence type="ECO:0000313" key="6">
    <source>
        <dbReference type="Proteomes" id="UP001501231"/>
    </source>
</evidence>
<dbReference type="PANTHER" id="PTHR33744:SF1">
    <property type="entry name" value="DNA-BINDING TRANSCRIPTIONAL ACTIVATOR ADER"/>
    <property type="match status" value="1"/>
</dbReference>
<evidence type="ECO:0000259" key="4">
    <source>
        <dbReference type="Pfam" id="PF17853"/>
    </source>
</evidence>
<name>A0ABN3IT91_9ACTN</name>
<dbReference type="InterPro" id="IPR051448">
    <property type="entry name" value="CdaR-like_regulators"/>
</dbReference>
<evidence type="ECO:0000259" key="3">
    <source>
        <dbReference type="Pfam" id="PF14361"/>
    </source>
</evidence>
<feature type="domain" description="CdaR GGDEF-like" evidence="4">
    <location>
        <begin position="202"/>
        <end position="314"/>
    </location>
</feature>
<dbReference type="InterPro" id="IPR025751">
    <property type="entry name" value="RsbRD_N_dom"/>
</dbReference>
<proteinExistence type="inferred from homology"/>
<evidence type="ECO:0000313" key="5">
    <source>
        <dbReference type="EMBL" id="GAA2412407.1"/>
    </source>
</evidence>
<dbReference type="PANTHER" id="PTHR33744">
    <property type="entry name" value="CARBOHYDRATE DIACID REGULATOR"/>
    <property type="match status" value="1"/>
</dbReference>
<dbReference type="Proteomes" id="UP001501231">
    <property type="component" value="Unassembled WGS sequence"/>
</dbReference>
<reference evidence="5 6" key="1">
    <citation type="journal article" date="2019" name="Int. J. Syst. Evol. Microbiol.">
        <title>The Global Catalogue of Microorganisms (GCM) 10K type strain sequencing project: providing services to taxonomists for standard genome sequencing and annotation.</title>
        <authorList>
            <consortium name="The Broad Institute Genomics Platform"/>
            <consortium name="The Broad Institute Genome Sequencing Center for Infectious Disease"/>
            <person name="Wu L."/>
            <person name="Ma J."/>
        </authorList>
    </citation>
    <scope>NUCLEOTIDE SEQUENCE [LARGE SCALE GENOMIC DNA]</scope>
    <source>
        <strain evidence="5 6">JCM 3325</strain>
    </source>
</reference>
<organism evidence="5 6">
    <name type="scientific">Actinomadura vinacea</name>
    <dbReference type="NCBI Taxonomy" id="115336"/>
    <lineage>
        <taxon>Bacteria</taxon>
        <taxon>Bacillati</taxon>
        <taxon>Actinomycetota</taxon>
        <taxon>Actinomycetes</taxon>
        <taxon>Streptosporangiales</taxon>
        <taxon>Thermomonosporaceae</taxon>
        <taxon>Actinomadura</taxon>
    </lineage>
</organism>
<dbReference type="Pfam" id="PF17853">
    <property type="entry name" value="GGDEF_2"/>
    <property type="match status" value="1"/>
</dbReference>
<dbReference type="InterPro" id="IPR041522">
    <property type="entry name" value="CdaR_GGDEF"/>
</dbReference>
<dbReference type="Gene3D" id="1.10.10.2840">
    <property type="entry name" value="PucR C-terminal helix-turn-helix domain"/>
    <property type="match status" value="1"/>
</dbReference>
<dbReference type="InterPro" id="IPR042070">
    <property type="entry name" value="PucR_C-HTH_sf"/>
</dbReference>
<feature type="domain" description="RsbT co-antagonist protein RsbRD N-terminal" evidence="3">
    <location>
        <begin position="46"/>
        <end position="187"/>
    </location>
</feature>
<dbReference type="EMBL" id="BAAARW010000008">
    <property type="protein sequence ID" value="GAA2412407.1"/>
    <property type="molecule type" value="Genomic_DNA"/>
</dbReference>
<keyword evidence="6" id="KW-1185">Reference proteome</keyword>
<dbReference type="Pfam" id="PF13556">
    <property type="entry name" value="HTH_30"/>
    <property type="match status" value="1"/>
</dbReference>
<feature type="domain" description="PucR C-terminal helix-turn-helix" evidence="2">
    <location>
        <begin position="364"/>
        <end position="418"/>
    </location>
</feature>
<sequence>MSDPAQDWLLRLRGEESPSLRPACAAPTVAGAAERVGSGPVDWAVQVARAMTAEIIERVPEHGGGPAPFETLRRSVEATVLMALCGLHAGGKPESGLVAPEAVEGNHELARRGIPLDRVLRGVRIGHARLHRELMAAIESEPEPIRAAETHRVTELLFDYADMQASQLAEDYIAERDRWRSGTETARRRIVEDILAGRRVDQETAMRVLGYDLAHHHLAFVVWAPSPDTPAEGLHRFAAEFARTAGAVRLLTVPSGPSRLWAWTGWATGPPADVIAGRRARFEPPPELRVAVGPPAAGLAGFRRSHLGAGEAERICRQSGGERLCDYADIRVASLVTDVAEHGHWFIQEVLGALGAPDDRTRELRETLRVYLAEGRSPQQAAERLHVNRNTVTYRIKRAQELLGRPVGAGLEIWLALEAARILGHDDAGG</sequence>
<dbReference type="Pfam" id="PF14361">
    <property type="entry name" value="RsbRD_N"/>
    <property type="match status" value="1"/>
</dbReference>
<dbReference type="RefSeq" id="WP_344588656.1">
    <property type="nucleotide sequence ID" value="NZ_BAAARW010000008.1"/>
</dbReference>
<dbReference type="SUPFAM" id="SSF88659">
    <property type="entry name" value="Sigma3 and sigma4 domains of RNA polymerase sigma factors"/>
    <property type="match status" value="1"/>
</dbReference>
<comment type="caution">
    <text evidence="5">The sequence shown here is derived from an EMBL/GenBank/DDBJ whole genome shotgun (WGS) entry which is preliminary data.</text>
</comment>